<evidence type="ECO:0000313" key="2">
    <source>
        <dbReference type="EMBL" id="GBF95908.1"/>
    </source>
</evidence>
<feature type="compositionally biased region" description="Gly residues" evidence="1">
    <location>
        <begin position="178"/>
        <end position="203"/>
    </location>
</feature>
<accession>A0A2V0P7S1</accession>
<name>A0A2V0P7S1_9CHLO</name>
<feature type="region of interest" description="Disordered" evidence="1">
    <location>
        <begin position="1"/>
        <end position="115"/>
    </location>
</feature>
<evidence type="ECO:0000256" key="1">
    <source>
        <dbReference type="SAM" id="MobiDB-lite"/>
    </source>
</evidence>
<dbReference type="EMBL" id="BDRX01000071">
    <property type="protein sequence ID" value="GBF95908.1"/>
    <property type="molecule type" value="Genomic_DNA"/>
</dbReference>
<feature type="region of interest" description="Disordered" evidence="1">
    <location>
        <begin position="175"/>
        <end position="208"/>
    </location>
</feature>
<comment type="caution">
    <text evidence="2">The sequence shown here is derived from an EMBL/GenBank/DDBJ whole genome shotgun (WGS) entry which is preliminary data.</text>
</comment>
<feature type="compositionally biased region" description="Acidic residues" evidence="1">
    <location>
        <begin position="49"/>
        <end position="74"/>
    </location>
</feature>
<proteinExistence type="predicted"/>
<organism evidence="2 3">
    <name type="scientific">Raphidocelis subcapitata</name>
    <dbReference type="NCBI Taxonomy" id="307507"/>
    <lineage>
        <taxon>Eukaryota</taxon>
        <taxon>Viridiplantae</taxon>
        <taxon>Chlorophyta</taxon>
        <taxon>core chlorophytes</taxon>
        <taxon>Chlorophyceae</taxon>
        <taxon>CS clade</taxon>
        <taxon>Sphaeropleales</taxon>
        <taxon>Selenastraceae</taxon>
        <taxon>Raphidocelis</taxon>
    </lineage>
</organism>
<protein>
    <submittedName>
        <fullName evidence="2">Uncharacterized protein</fullName>
    </submittedName>
</protein>
<feature type="compositionally biased region" description="Gly residues" evidence="1">
    <location>
        <begin position="38"/>
        <end position="48"/>
    </location>
</feature>
<dbReference type="AlphaFoldDB" id="A0A2V0P7S1"/>
<sequence length="389" mass="39723">MSDDYSDDELGQGGFEDSEDEGSSEERRGSEGSDGDDGSGGGRSSGGDEGSEGEGDDATSGEDDGDEEEEDEAGGDAPRQAQAKAAAQPKAAKSPAAAGGGGGAGPSGPVKRPKRVVATEDAVALIEGMGEFVREALCCVFHGDDVARAMLRAREQPEVRAMSEMLAGSREALEAEGARGGGGGGRGGGARKGARGGGSSGRGGGRKTAVVGPSGAKGIYSNYLSFVSLGIAHLRARGSAELANKKTIAEVWGKLPADVKAGVEERLGGLKAHYNAAVAKGTEPPSLPAALVAFEARRGLDHLDVGEVVERYKDLPSPEAKGAAKRKADAEAAGPSESEEGSSVVKSEGGEEEGEEGASPRKEQKKDKKPKKEEKKKQKKARSDDDDDE</sequence>
<feature type="region of interest" description="Disordered" evidence="1">
    <location>
        <begin position="317"/>
        <end position="389"/>
    </location>
</feature>
<keyword evidence="3" id="KW-1185">Reference proteome</keyword>
<feature type="compositionally biased region" description="Acidic residues" evidence="1">
    <location>
        <begin position="1"/>
        <end position="23"/>
    </location>
</feature>
<feature type="compositionally biased region" description="Low complexity" evidence="1">
    <location>
        <begin position="331"/>
        <end position="347"/>
    </location>
</feature>
<gene>
    <name evidence="2" type="ORF">Rsub_08499</name>
</gene>
<dbReference type="Proteomes" id="UP000247498">
    <property type="component" value="Unassembled WGS sequence"/>
</dbReference>
<feature type="compositionally biased region" description="Low complexity" evidence="1">
    <location>
        <begin position="75"/>
        <end position="97"/>
    </location>
</feature>
<dbReference type="InParanoid" id="A0A2V0P7S1"/>
<reference evidence="2 3" key="1">
    <citation type="journal article" date="2018" name="Sci. Rep.">
        <title>Raphidocelis subcapitata (=Pseudokirchneriella subcapitata) provides an insight into genome evolution and environmental adaptations in the Sphaeropleales.</title>
        <authorList>
            <person name="Suzuki S."/>
            <person name="Yamaguchi H."/>
            <person name="Nakajima N."/>
            <person name="Kawachi M."/>
        </authorList>
    </citation>
    <scope>NUCLEOTIDE SEQUENCE [LARGE SCALE GENOMIC DNA]</scope>
    <source>
        <strain evidence="2 3">NIES-35</strain>
    </source>
</reference>
<evidence type="ECO:0000313" key="3">
    <source>
        <dbReference type="Proteomes" id="UP000247498"/>
    </source>
</evidence>
<feature type="compositionally biased region" description="Basic and acidic residues" evidence="1">
    <location>
        <begin position="358"/>
        <end position="376"/>
    </location>
</feature>